<name>A0A1L9C6Y0_9EURY</name>
<accession>A0A1L9C6Y0</accession>
<evidence type="ECO:0000313" key="5">
    <source>
        <dbReference type="Proteomes" id="UP000193969"/>
    </source>
</evidence>
<dbReference type="Proteomes" id="UP000193969">
    <property type="component" value="Unassembled WGS sequence"/>
</dbReference>
<sequence length="391" mass="44261">MNIKKLLYLLVIVIISIVPAASEENIFYDLSSKEISELSFYYQNNSTFPLNEFYTQSSEYSKEYPFYTYNLALKCRRIVMKMDMNDMASVHGTKIVIDDTFDEIESKNNEIDEQLAGLSENNLSFSGMEWFSLAENEIEESRRYFSISQEHYDNGNFNDTLETLIESNFAIYKAENLLNVAKHKNNESSKINHIQSIEGGEETASKWIQVADEQIKILSESGNRKDILASSENILETAKQHYSAERYYLATMNAAEAKALADFGIDYKRVVGHKEAIRSAEKQMENTNASLSSLLGNPEIDAPIIVLHFESAKIRLEESRIKDSTSSIPLADISIRNAFIAKEQANAIVEFKNTIETIDSSSQSEPELIPLGLSPLIGAIAILIMFRGKKW</sequence>
<evidence type="ECO:0000313" key="2">
    <source>
        <dbReference type="EMBL" id="RNI11281.1"/>
    </source>
</evidence>
<reference evidence="5" key="2">
    <citation type="submission" date="2017-04" db="EMBL/GenBank/DDBJ databases">
        <authorList>
            <person name="Varghese N."/>
            <person name="Submissions S."/>
        </authorList>
    </citation>
    <scope>NUCLEOTIDE SEQUENCE [LARGE SCALE GENOMIC DNA]</scope>
    <source>
        <strain evidence="5">FDF-1</strain>
    </source>
</reference>
<evidence type="ECO:0000313" key="4">
    <source>
        <dbReference type="Proteomes" id="UP000185713"/>
    </source>
</evidence>
<evidence type="ECO:0000313" key="3">
    <source>
        <dbReference type="EMBL" id="SMH28589.1"/>
    </source>
</evidence>
<dbReference type="EMBL" id="FXBN01000001">
    <property type="protein sequence ID" value="SMH28589.1"/>
    <property type="molecule type" value="Genomic_DNA"/>
</dbReference>
<proteinExistence type="predicted"/>
<dbReference type="STRING" id="523843.SAMN06264941_0062"/>
<organism evidence="1 4">
    <name type="scientific">Methanohalophilus portucalensis FDF-1</name>
    <dbReference type="NCBI Taxonomy" id="523843"/>
    <lineage>
        <taxon>Archaea</taxon>
        <taxon>Methanobacteriati</taxon>
        <taxon>Methanobacteriota</taxon>
        <taxon>Stenosarchaea group</taxon>
        <taxon>Methanomicrobia</taxon>
        <taxon>Methanosarcinales</taxon>
        <taxon>Methanosarcinaceae</taxon>
        <taxon>Methanohalophilus</taxon>
    </lineage>
</organism>
<keyword evidence="5" id="KW-1185">Reference proteome</keyword>
<dbReference type="Proteomes" id="UP000278252">
    <property type="component" value="Unassembled WGS sequence"/>
</dbReference>
<dbReference type="EMBL" id="JWTK01000001">
    <property type="protein sequence ID" value="OJH50272.1"/>
    <property type="molecule type" value="Genomic_DNA"/>
</dbReference>
<dbReference type="EMBL" id="RJJH01000011">
    <property type="protein sequence ID" value="RNI11281.1"/>
    <property type="molecule type" value="Genomic_DNA"/>
</dbReference>
<protein>
    <submittedName>
        <fullName evidence="1">Uncharacterized protein</fullName>
    </submittedName>
</protein>
<reference evidence="3" key="3">
    <citation type="submission" date="2017-04" db="EMBL/GenBank/DDBJ databases">
        <authorList>
            <person name="Afonso C.L."/>
            <person name="Miller P.J."/>
            <person name="Scott M.A."/>
            <person name="Spackman E."/>
            <person name="Goraichik I."/>
            <person name="Dimitrov K.M."/>
            <person name="Suarez D.L."/>
            <person name="Swayne D.E."/>
        </authorList>
    </citation>
    <scope>NUCLEOTIDE SEQUENCE [LARGE SCALE GENOMIC DNA]</scope>
    <source>
        <strain evidence="3">FDF-1</strain>
    </source>
</reference>
<dbReference type="OrthoDB" id="141907at2157"/>
<gene>
    <name evidence="2" type="ORF">EFE41_06930</name>
    <name evidence="1" type="ORF">MPF_0060</name>
    <name evidence="3" type="ORF">SAMN06264941_0062</name>
</gene>
<reference evidence="2 6" key="4">
    <citation type="submission" date="2018-10" db="EMBL/GenBank/DDBJ databases">
        <title>Cultivation of a novel Methanohalophilus strain from Kebrit Deep of the Red Sea and a genomic comparison of members of the genus Methanohalophilus.</title>
        <authorList>
            <person name="Guan Y."/>
            <person name="Ngugi D.K."/>
            <person name="Stingl U."/>
        </authorList>
    </citation>
    <scope>NUCLEOTIDE SEQUENCE [LARGE SCALE GENOMIC DNA]</scope>
    <source>
        <strain evidence="2 6">DSM 7471</strain>
    </source>
</reference>
<evidence type="ECO:0000313" key="6">
    <source>
        <dbReference type="Proteomes" id="UP000278252"/>
    </source>
</evidence>
<reference evidence="1 4" key="1">
    <citation type="submission" date="2014-12" db="EMBL/GenBank/DDBJ databases">
        <title>The genome sequence of Methanohalophilus portucalensis strain FDF1.</title>
        <authorList>
            <person name="Lai M.-C."/>
            <person name="Lai S.-J."/>
        </authorList>
    </citation>
    <scope>NUCLEOTIDE SEQUENCE [LARGE SCALE GENOMIC DNA]</scope>
    <source>
        <strain evidence="1 4">FDF-1</strain>
    </source>
</reference>
<dbReference type="RefSeq" id="WP_072357854.1">
    <property type="nucleotide sequence ID" value="NZ_FXBN01000001.1"/>
</dbReference>
<dbReference type="Proteomes" id="UP000185713">
    <property type="component" value="Unassembled WGS sequence"/>
</dbReference>
<evidence type="ECO:0000313" key="1">
    <source>
        <dbReference type="EMBL" id="OJH50272.1"/>
    </source>
</evidence>
<dbReference type="AlphaFoldDB" id="A0A1L9C6Y0"/>